<dbReference type="OMA" id="CIDEIIG"/>
<dbReference type="GO" id="GO:0010112">
    <property type="term" value="P:regulation of systemic acquired resistance"/>
    <property type="evidence" value="ECO:0007669"/>
    <property type="project" value="InterPro"/>
</dbReference>
<sequence length="91" mass="10385">MSNEPEKRKRAANDAVSDTHKNPAPEVTDEEVEEFSAILRRMNTAVKYFRRGGASRGRWTESLEEEIVQEVKQKTGVRNLGLDLNQSPQQE</sequence>
<organism evidence="2 3">
    <name type="scientific">Cajanus cajan</name>
    <name type="common">Pigeon pea</name>
    <name type="synonym">Cajanus indicus</name>
    <dbReference type="NCBI Taxonomy" id="3821"/>
    <lineage>
        <taxon>Eukaryota</taxon>
        <taxon>Viridiplantae</taxon>
        <taxon>Streptophyta</taxon>
        <taxon>Embryophyta</taxon>
        <taxon>Tracheophyta</taxon>
        <taxon>Spermatophyta</taxon>
        <taxon>Magnoliopsida</taxon>
        <taxon>eudicotyledons</taxon>
        <taxon>Gunneridae</taxon>
        <taxon>Pentapetalae</taxon>
        <taxon>rosids</taxon>
        <taxon>fabids</taxon>
        <taxon>Fabales</taxon>
        <taxon>Fabaceae</taxon>
        <taxon>Papilionoideae</taxon>
        <taxon>50 kb inversion clade</taxon>
        <taxon>NPAAA clade</taxon>
        <taxon>indigoferoid/millettioid clade</taxon>
        <taxon>Phaseoleae</taxon>
        <taxon>Cajanus</taxon>
    </lineage>
</organism>
<protein>
    <recommendedName>
        <fullName evidence="4">Protein NIM1-INTERACTING 2</fullName>
    </recommendedName>
</protein>
<dbReference type="EMBL" id="AGCT01064619">
    <property type="protein sequence ID" value="KYP78911.1"/>
    <property type="molecule type" value="Genomic_DNA"/>
</dbReference>
<feature type="region of interest" description="Disordered" evidence="1">
    <location>
        <begin position="1"/>
        <end position="30"/>
    </location>
</feature>
<dbReference type="PANTHER" id="PTHR35735">
    <property type="entry name" value="PROTEIN NIM1-INTERACTING 2"/>
    <property type="match status" value="1"/>
</dbReference>
<gene>
    <name evidence="2" type="ORF">KK1_048202</name>
</gene>
<name>A0A151UI45_CAJCA</name>
<evidence type="ECO:0000313" key="3">
    <source>
        <dbReference type="Proteomes" id="UP000075243"/>
    </source>
</evidence>
<comment type="caution">
    <text evidence="2">The sequence shown here is derived from an EMBL/GenBank/DDBJ whole genome shotgun (WGS) entry which is preliminary data.</text>
</comment>
<dbReference type="PANTHER" id="PTHR35735:SF4">
    <property type="entry name" value="PROTEIN NIM1-INTERACTING 2"/>
    <property type="match status" value="1"/>
</dbReference>
<dbReference type="AlphaFoldDB" id="A0A151UI45"/>
<keyword evidence="3" id="KW-1185">Reference proteome</keyword>
<dbReference type="Proteomes" id="UP000075243">
    <property type="component" value="Unassembled WGS sequence"/>
</dbReference>
<evidence type="ECO:0000256" key="1">
    <source>
        <dbReference type="SAM" id="MobiDB-lite"/>
    </source>
</evidence>
<accession>A0A151UI45</accession>
<dbReference type="Gramene" id="C.cajan_43903.t">
    <property type="protein sequence ID" value="C.cajan_43903.t.cds1"/>
    <property type="gene ID" value="C.cajan_43903"/>
</dbReference>
<dbReference type="InterPro" id="IPR034577">
    <property type="entry name" value="NIMIN-2"/>
</dbReference>
<evidence type="ECO:0000313" key="2">
    <source>
        <dbReference type="EMBL" id="KYP78911.1"/>
    </source>
</evidence>
<reference evidence="2" key="1">
    <citation type="journal article" date="2012" name="Nat. Biotechnol.">
        <title>Draft genome sequence of pigeonpea (Cajanus cajan), an orphan legume crop of resource-poor farmers.</title>
        <authorList>
            <person name="Varshney R.K."/>
            <person name="Chen W."/>
            <person name="Li Y."/>
            <person name="Bharti A.K."/>
            <person name="Saxena R.K."/>
            <person name="Schlueter J.A."/>
            <person name="Donoghue M.T."/>
            <person name="Azam S."/>
            <person name="Fan G."/>
            <person name="Whaley A.M."/>
            <person name="Farmer A.D."/>
            <person name="Sheridan J."/>
            <person name="Iwata A."/>
            <person name="Tuteja R."/>
            <person name="Penmetsa R.V."/>
            <person name="Wu W."/>
            <person name="Upadhyaya H.D."/>
            <person name="Yang S.P."/>
            <person name="Shah T."/>
            <person name="Saxena K.B."/>
            <person name="Michael T."/>
            <person name="McCombie W.R."/>
            <person name="Yang B."/>
            <person name="Zhang G."/>
            <person name="Yang H."/>
            <person name="Wang J."/>
            <person name="Spillane C."/>
            <person name="Cook D.R."/>
            <person name="May G.D."/>
            <person name="Xu X."/>
            <person name="Jackson S.A."/>
        </authorList>
    </citation>
    <scope>NUCLEOTIDE SEQUENCE [LARGE SCALE GENOMIC DNA]</scope>
</reference>
<evidence type="ECO:0008006" key="4">
    <source>
        <dbReference type="Google" id="ProtNLM"/>
    </source>
</evidence>
<proteinExistence type="predicted"/>